<evidence type="ECO:0000313" key="11">
    <source>
        <dbReference type="Proteomes" id="UP001156641"/>
    </source>
</evidence>
<keyword evidence="4 8" id="KW-1133">Transmembrane helix</keyword>
<dbReference type="InterPro" id="IPR001750">
    <property type="entry name" value="ND/Mrp_TM"/>
</dbReference>
<dbReference type="InterPro" id="IPR052175">
    <property type="entry name" value="ComplexI-like_HydComp"/>
</dbReference>
<feature type="transmembrane region" description="Helical" evidence="8">
    <location>
        <begin position="233"/>
        <end position="252"/>
    </location>
</feature>
<evidence type="ECO:0000256" key="1">
    <source>
        <dbReference type="ARBA" id="ARBA00004651"/>
    </source>
</evidence>
<evidence type="ECO:0000259" key="9">
    <source>
        <dbReference type="Pfam" id="PF00361"/>
    </source>
</evidence>
<keyword evidence="5" id="KW-0560">Oxidoreductase</keyword>
<keyword evidence="2" id="KW-1003">Cell membrane</keyword>
<evidence type="ECO:0000256" key="4">
    <source>
        <dbReference type="ARBA" id="ARBA00022989"/>
    </source>
</evidence>
<comment type="subcellular location">
    <subcellularLocation>
        <location evidence="1">Cell membrane</location>
        <topology evidence="1">Multi-pass membrane protein</topology>
    </subcellularLocation>
    <subcellularLocation>
        <location evidence="7">Membrane</location>
        <topology evidence="7">Multi-pass membrane protein</topology>
    </subcellularLocation>
</comment>
<dbReference type="Proteomes" id="UP001156641">
    <property type="component" value="Unassembled WGS sequence"/>
</dbReference>
<comment type="caution">
    <text evidence="10">The sequence shown here is derived from an EMBL/GenBank/DDBJ whole genome shotgun (WGS) entry which is preliminary data.</text>
</comment>
<feature type="transmembrane region" description="Helical" evidence="8">
    <location>
        <begin position="150"/>
        <end position="172"/>
    </location>
</feature>
<evidence type="ECO:0000256" key="3">
    <source>
        <dbReference type="ARBA" id="ARBA00022692"/>
    </source>
</evidence>
<reference evidence="11" key="1">
    <citation type="journal article" date="2019" name="Int. J. Syst. Evol. Microbiol.">
        <title>The Global Catalogue of Microorganisms (GCM) 10K type strain sequencing project: providing services to taxonomists for standard genome sequencing and annotation.</title>
        <authorList>
            <consortium name="The Broad Institute Genomics Platform"/>
            <consortium name="The Broad Institute Genome Sequencing Center for Infectious Disease"/>
            <person name="Wu L."/>
            <person name="Ma J."/>
        </authorList>
    </citation>
    <scope>NUCLEOTIDE SEQUENCE [LARGE SCALE GENOMIC DNA]</scope>
    <source>
        <strain evidence="11">NBRC 112502</strain>
    </source>
</reference>
<dbReference type="RefSeq" id="WP_284259644.1">
    <property type="nucleotide sequence ID" value="NZ_BSOS01000094.1"/>
</dbReference>
<feature type="transmembrane region" description="Helical" evidence="8">
    <location>
        <begin position="413"/>
        <end position="435"/>
    </location>
</feature>
<feature type="transmembrane region" description="Helical" evidence="8">
    <location>
        <begin position="193"/>
        <end position="213"/>
    </location>
</feature>
<feature type="transmembrane region" description="Helical" evidence="8">
    <location>
        <begin position="59"/>
        <end position="84"/>
    </location>
</feature>
<dbReference type="Pfam" id="PF00361">
    <property type="entry name" value="Proton_antipo_M"/>
    <property type="match status" value="1"/>
</dbReference>
<feature type="transmembrane region" description="Helical" evidence="8">
    <location>
        <begin position="273"/>
        <end position="290"/>
    </location>
</feature>
<feature type="transmembrane region" description="Helical" evidence="8">
    <location>
        <begin position="310"/>
        <end position="336"/>
    </location>
</feature>
<dbReference type="PANTHER" id="PTHR42682:SF5">
    <property type="entry name" value="HYDROGENASE-4 COMPONENT F"/>
    <property type="match status" value="1"/>
</dbReference>
<protein>
    <submittedName>
        <fullName evidence="10">Oxidoreductase</fullName>
    </submittedName>
</protein>
<evidence type="ECO:0000256" key="6">
    <source>
        <dbReference type="ARBA" id="ARBA00023136"/>
    </source>
</evidence>
<keyword evidence="3 7" id="KW-0812">Transmembrane</keyword>
<feature type="transmembrane region" description="Helical" evidence="8">
    <location>
        <begin position="29"/>
        <end position="47"/>
    </location>
</feature>
<keyword evidence="11" id="KW-1185">Reference proteome</keyword>
<accession>A0ABQ6ABU2</accession>
<evidence type="ECO:0000256" key="5">
    <source>
        <dbReference type="ARBA" id="ARBA00023002"/>
    </source>
</evidence>
<evidence type="ECO:0000256" key="7">
    <source>
        <dbReference type="RuleBase" id="RU000320"/>
    </source>
</evidence>
<feature type="transmembrane region" description="Helical" evidence="8">
    <location>
        <begin position="119"/>
        <end position="138"/>
    </location>
</feature>
<dbReference type="PRINTS" id="PR01437">
    <property type="entry name" value="NUOXDRDTASE4"/>
</dbReference>
<name>A0ABQ6ABU2_9PROT</name>
<feature type="domain" description="NADH:quinone oxidoreductase/Mrp antiporter transmembrane" evidence="9">
    <location>
        <begin position="114"/>
        <end position="415"/>
    </location>
</feature>
<keyword evidence="6 8" id="KW-0472">Membrane</keyword>
<feature type="transmembrane region" description="Helical" evidence="8">
    <location>
        <begin position="375"/>
        <end position="401"/>
    </location>
</feature>
<feature type="transmembrane region" description="Helical" evidence="8">
    <location>
        <begin position="447"/>
        <end position="472"/>
    </location>
</feature>
<evidence type="ECO:0000256" key="8">
    <source>
        <dbReference type="SAM" id="Phobius"/>
    </source>
</evidence>
<gene>
    <name evidence="10" type="primary">hyfF</name>
    <name evidence="10" type="ORF">GCM10010909_34690</name>
</gene>
<feature type="transmembrane region" description="Helical" evidence="8">
    <location>
        <begin position="96"/>
        <end position="114"/>
    </location>
</feature>
<sequence>MNLCLPAVFLPLLAAPAMGVFGTRAQGAVANLVLNVIVFGFTIAVFFGPGSGLIHADGLGMIFGVLTSFVSLMTALSNLSFVWGGNEVLSLRRWRVYHAMCQVVLGSTLLGLYADNIGLLWVAVEGATIAATLGVSLPRTASALEAAWKYFILGGVGIALALFGTMLVYLAAQPALGPGLPAMSFAALTEHASKLDGSLLTLAFVFLLFGYGTKAALVPLHGWLPDAYAEGPIPLTTALSTLMLNVALIAILRYRHLMQANFAGGGGALQPGVFLLTLGLASLLLTAFSLSRRRDARRFFGFSSVEHSGIAVFAFGIGGAAAIFGGLLHMLVHTLVKSALFQALMRGAALRGSAAPGNYGFSHLRGMVHSNKYTGWLLGACVFALTGLPPSGLFASEFIIISQTIQRDPYVSLPLGLGLVLCAVAIIRNIGPLVFGHAPPHTKHQKAGIGINLVGLQLVLAFMVAFAMPWFLLHSLSSVAAALQ</sequence>
<dbReference type="EMBL" id="BSOS01000094">
    <property type="protein sequence ID" value="GLR68787.1"/>
    <property type="molecule type" value="Genomic_DNA"/>
</dbReference>
<dbReference type="PANTHER" id="PTHR42682">
    <property type="entry name" value="HYDROGENASE-4 COMPONENT F"/>
    <property type="match status" value="1"/>
</dbReference>
<evidence type="ECO:0000313" key="10">
    <source>
        <dbReference type="EMBL" id="GLR68787.1"/>
    </source>
</evidence>
<organism evidence="10 11">
    <name type="scientific">Acidocella aquatica</name>
    <dbReference type="NCBI Taxonomy" id="1922313"/>
    <lineage>
        <taxon>Bacteria</taxon>
        <taxon>Pseudomonadati</taxon>
        <taxon>Pseudomonadota</taxon>
        <taxon>Alphaproteobacteria</taxon>
        <taxon>Acetobacterales</taxon>
        <taxon>Acidocellaceae</taxon>
        <taxon>Acidocella</taxon>
    </lineage>
</organism>
<dbReference type="InterPro" id="IPR003918">
    <property type="entry name" value="NADH_UbQ_OxRdtase"/>
</dbReference>
<evidence type="ECO:0000256" key="2">
    <source>
        <dbReference type="ARBA" id="ARBA00022475"/>
    </source>
</evidence>
<proteinExistence type="predicted"/>